<evidence type="ECO:0000256" key="3">
    <source>
        <dbReference type="ARBA" id="ARBA00022723"/>
    </source>
</evidence>
<dbReference type="PANTHER" id="PTHR35038:SF6">
    <property type="entry name" value="SURFACE LOCALIZED DECAHEME CYTOCHROME C LIPOPROTEIN"/>
    <property type="match status" value="1"/>
</dbReference>
<dbReference type="CDD" id="cd08168">
    <property type="entry name" value="Cytochrom_C3"/>
    <property type="match status" value="4"/>
</dbReference>
<reference evidence="9 10" key="1">
    <citation type="submission" date="2024-08" db="EMBL/GenBank/DDBJ databases">
        <title>Sulfate-reducing bacteria isolated from formation water of the oil field in Kazakhstan and description of Pseudodesulfovibrio sp.</title>
        <authorList>
            <person name="Bidzhieva S.K."/>
            <person name="Tourova T.P."/>
            <person name="Grouzdev D.S."/>
            <person name="Beletsky A.V."/>
            <person name="Sokolova D.S."/>
            <person name="Samigullina S.R."/>
            <person name="Poltaraus A.B."/>
            <person name="Avtukh A.N."/>
            <person name="Tereshina V.M."/>
            <person name="Zhaparov N.S."/>
            <person name="Mardanov A.V."/>
            <person name="Nazina T.N."/>
        </authorList>
    </citation>
    <scope>NUCLEOTIDE SEQUENCE [LARGE SCALE GENOMIC DNA]</scope>
    <source>
        <strain evidence="9 10">9FUS</strain>
    </source>
</reference>
<keyword evidence="2 7" id="KW-0349">Heme</keyword>
<dbReference type="RefSeq" id="WP_371386202.1">
    <property type="nucleotide sequence ID" value="NZ_JBGLYH010000017.1"/>
</dbReference>
<dbReference type="Proteomes" id="UP001568698">
    <property type="component" value="Unassembled WGS sequence"/>
</dbReference>
<dbReference type="EMBL" id="JBGLYH010000017">
    <property type="protein sequence ID" value="MEZ7196676.1"/>
    <property type="molecule type" value="Genomic_DNA"/>
</dbReference>
<evidence type="ECO:0000256" key="6">
    <source>
        <dbReference type="ARBA" id="ARBA00023004"/>
    </source>
</evidence>
<organism evidence="9 10">
    <name type="scientific">Pseudodesulfovibrio karagichevae</name>
    <dbReference type="NCBI Taxonomy" id="3239305"/>
    <lineage>
        <taxon>Bacteria</taxon>
        <taxon>Pseudomonadati</taxon>
        <taxon>Thermodesulfobacteriota</taxon>
        <taxon>Desulfovibrionia</taxon>
        <taxon>Desulfovibrionales</taxon>
        <taxon>Desulfovibrionaceae</taxon>
    </lineage>
</organism>
<keyword evidence="4" id="KW-0732">Signal</keyword>
<accession>A0ABV4K2Z6</accession>
<dbReference type="InterPro" id="IPR036280">
    <property type="entry name" value="Multihaem_cyt_sf"/>
</dbReference>
<evidence type="ECO:0000313" key="10">
    <source>
        <dbReference type="Proteomes" id="UP001568698"/>
    </source>
</evidence>
<dbReference type="PROSITE" id="PS51007">
    <property type="entry name" value="CYTC"/>
    <property type="match status" value="1"/>
</dbReference>
<dbReference type="InterPro" id="IPR051829">
    <property type="entry name" value="Multiheme_Cytochr_ET"/>
</dbReference>
<sequence length="535" mass="57545">MANGKRILRLTAIVIALAGVLGFQLEAMGMFDAASEAAGKPDVIMIDTIAKLESLEQPAVVFRHDLHTKALKDQGMSCESCHKKDAKGTLTLSFDRLEGEDRAGMSASGLKDMYHNGCISCHVKTEEKGFKTGPKTGECRSCHQERPEAADRVPAGMDNMLHFVHWDSKVIPADAGKDTNCGACHKKAGEEDSWRFSEAAKTEPLKDVFHNQCVTCHESLIEKKADRSGPVQCAGCHGEKETAERAVELAKNLKAMSGTLPRLPRKQPDAVLLAPEVKPDAADQKPTGMAPVAFDHKLHEAQVDSCLTCHKDGVNAKLNASYEALHDVNDSATCVGCHVQAQKKPQCAGCHDARPAAKVLSQDSCATCHNVGVGQKTGMMSMMASAPVNPAAMSKEEKQAEAARVIADRPQTQAMVAEKDIPEFVTIGALADQYRPSKMPHRKIVMALYKGMQGDKLAATFHATPEAVCAGCHHNAPATLTPPKCASCHGKPFETEGKPGLKAAYHGQCMTCHKEMKLEKPAATNCVACHEKKTN</sequence>
<dbReference type="Gene3D" id="3.90.10.10">
    <property type="entry name" value="Cytochrome C3"/>
    <property type="match status" value="4"/>
</dbReference>
<dbReference type="InterPro" id="IPR054813">
    <property type="entry name" value="HmcA"/>
</dbReference>
<keyword evidence="6 7" id="KW-0408">Iron</keyword>
<dbReference type="PANTHER" id="PTHR35038">
    <property type="entry name" value="DISSIMILATORY SULFITE REDUCTASE SIRA"/>
    <property type="match status" value="1"/>
</dbReference>
<keyword evidence="3 7" id="KW-0479">Metal-binding</keyword>
<protein>
    <submittedName>
        <fullName evidence="9">Sulfate respiration complex hexadecaheme cytochrome HmcA</fullName>
    </submittedName>
</protein>
<evidence type="ECO:0000256" key="5">
    <source>
        <dbReference type="ARBA" id="ARBA00022982"/>
    </source>
</evidence>
<dbReference type="InterPro" id="IPR020942">
    <property type="entry name" value="Cyt_c_III_dom"/>
</dbReference>
<gene>
    <name evidence="9" type="primary">hmcA</name>
    <name evidence="9" type="ORF">AB6M95_07955</name>
</gene>
<evidence type="ECO:0000256" key="7">
    <source>
        <dbReference type="PROSITE-ProRule" id="PRU00433"/>
    </source>
</evidence>
<comment type="caution">
    <text evidence="9">The sequence shown here is derived from an EMBL/GenBank/DDBJ whole genome shotgun (WGS) entry which is preliminary data.</text>
</comment>
<evidence type="ECO:0000256" key="2">
    <source>
        <dbReference type="ARBA" id="ARBA00022617"/>
    </source>
</evidence>
<evidence type="ECO:0000256" key="4">
    <source>
        <dbReference type="ARBA" id="ARBA00022729"/>
    </source>
</evidence>
<dbReference type="SUPFAM" id="SSF48695">
    <property type="entry name" value="Multiheme cytochromes"/>
    <property type="match status" value="1"/>
</dbReference>
<dbReference type="InterPro" id="IPR009056">
    <property type="entry name" value="Cyt_c-like_dom"/>
</dbReference>
<keyword evidence="10" id="KW-1185">Reference proteome</keyword>
<feature type="domain" description="Cytochrome c" evidence="8">
    <location>
        <begin position="351"/>
        <end position="465"/>
    </location>
</feature>
<evidence type="ECO:0000259" key="8">
    <source>
        <dbReference type="PROSITE" id="PS51007"/>
    </source>
</evidence>
<evidence type="ECO:0000313" key="9">
    <source>
        <dbReference type="EMBL" id="MEZ7196676.1"/>
    </source>
</evidence>
<dbReference type="Pfam" id="PF02085">
    <property type="entry name" value="Cytochrom_CIII"/>
    <property type="match status" value="3"/>
</dbReference>
<proteinExistence type="predicted"/>
<evidence type="ECO:0000256" key="1">
    <source>
        <dbReference type="ARBA" id="ARBA00022448"/>
    </source>
</evidence>
<keyword evidence="5" id="KW-0249">Electron transport</keyword>
<name>A0ABV4K2Z6_9BACT</name>
<keyword evidence="1" id="KW-0813">Transport</keyword>
<dbReference type="NCBIfam" id="NF045713">
    <property type="entry name" value="CxxCH_16_HmcA"/>
    <property type="match status" value="1"/>
</dbReference>